<reference evidence="9 11" key="1">
    <citation type="submission" date="2019-07" db="EMBL/GenBank/DDBJ databases">
        <title>Genomes of sea-ice associated Colwellia species.</title>
        <authorList>
            <person name="Bowman J.P."/>
        </authorList>
    </citation>
    <scope>NUCLEOTIDE SEQUENCE [LARGE SCALE GENOMIC DNA]</scope>
    <source>
        <strain evidence="8 10">ACAM 607</strain>
        <strain evidence="9 11">IC036</strain>
    </source>
</reference>
<evidence type="ECO:0000256" key="4">
    <source>
        <dbReference type="ARBA" id="ARBA00022692"/>
    </source>
</evidence>
<name>A0A5C6QDC1_9GAMM</name>
<evidence type="ECO:0000256" key="5">
    <source>
        <dbReference type="ARBA" id="ARBA00022989"/>
    </source>
</evidence>
<keyword evidence="10" id="KW-1185">Reference proteome</keyword>
<dbReference type="InterPro" id="IPR019305">
    <property type="entry name" value="Uncharacterised_Smp"/>
</dbReference>
<keyword evidence="4 7" id="KW-0812">Transmembrane</keyword>
<feature type="transmembrane region" description="Helical" evidence="7">
    <location>
        <begin position="19"/>
        <end position="38"/>
    </location>
</feature>
<evidence type="ECO:0000256" key="7">
    <source>
        <dbReference type="SAM" id="Phobius"/>
    </source>
</evidence>
<dbReference type="Pfam" id="PF10144">
    <property type="entry name" value="SMP_2"/>
    <property type="match status" value="1"/>
</dbReference>
<evidence type="ECO:0008006" key="12">
    <source>
        <dbReference type="Google" id="ProtNLM"/>
    </source>
</evidence>
<sequence>MTQIEQPLYPKLSSIYNKIMQLAIAIVFIVVLMNLWIYSQTQNKQSIEQNFYDVGQQYLQQVSAGLSVLTSEVKTKESRQLLQTYVDELQHSEVIKEIHLYDLSGQLIISSQNAKSVRALFGLSEHKLNKSEFSVPFVSEIRKEKLMGYVRLTLDKNYLTTKLLKNNDQQFTLLRVMMIIAGVVGFLLTRGLNRFSRQGFRLGEKDKRLN</sequence>
<keyword evidence="3" id="KW-1003">Cell membrane</keyword>
<accession>A0A5C6QDC1</accession>
<keyword evidence="6 7" id="KW-0472">Membrane</keyword>
<evidence type="ECO:0000256" key="6">
    <source>
        <dbReference type="ARBA" id="ARBA00023136"/>
    </source>
</evidence>
<proteinExistence type="inferred from homology"/>
<dbReference type="AlphaFoldDB" id="A0A5C6QDC1"/>
<gene>
    <name evidence="8" type="ORF">ESZ26_13700</name>
    <name evidence="9" type="ORF">ESZ27_09850</name>
</gene>
<keyword evidence="5 7" id="KW-1133">Transmembrane helix</keyword>
<dbReference type="Proteomes" id="UP000321525">
    <property type="component" value="Unassembled WGS sequence"/>
</dbReference>
<dbReference type="EMBL" id="VOLR01000019">
    <property type="protein sequence ID" value="TWX57481.1"/>
    <property type="molecule type" value="Genomic_DNA"/>
</dbReference>
<organism evidence="9 11">
    <name type="scientific">Colwellia hornerae</name>
    <dbReference type="NCBI Taxonomy" id="89402"/>
    <lineage>
        <taxon>Bacteria</taxon>
        <taxon>Pseudomonadati</taxon>
        <taxon>Pseudomonadota</taxon>
        <taxon>Gammaproteobacteria</taxon>
        <taxon>Alteromonadales</taxon>
        <taxon>Colwelliaceae</taxon>
        <taxon>Colwellia</taxon>
    </lineage>
</organism>
<dbReference type="EMBL" id="VOLQ01000016">
    <property type="protein sequence ID" value="TWX66984.1"/>
    <property type="molecule type" value="Genomic_DNA"/>
</dbReference>
<dbReference type="OrthoDB" id="6399438at2"/>
<dbReference type="GO" id="GO:0005886">
    <property type="term" value="C:plasma membrane"/>
    <property type="evidence" value="ECO:0007669"/>
    <property type="project" value="UniProtKB-SubCell"/>
</dbReference>
<dbReference type="Proteomes" id="UP000321917">
    <property type="component" value="Unassembled WGS sequence"/>
</dbReference>
<comment type="subcellular location">
    <subcellularLocation>
        <location evidence="1">Cell membrane</location>
    </subcellularLocation>
</comment>
<protein>
    <recommendedName>
        <fullName evidence="12">Smp protein</fullName>
    </recommendedName>
</protein>
<evidence type="ECO:0000256" key="3">
    <source>
        <dbReference type="ARBA" id="ARBA00022475"/>
    </source>
</evidence>
<feature type="transmembrane region" description="Helical" evidence="7">
    <location>
        <begin position="172"/>
        <end position="192"/>
    </location>
</feature>
<comment type="similarity">
    <text evidence="2">Belongs to the Smp family.</text>
</comment>
<evidence type="ECO:0000256" key="2">
    <source>
        <dbReference type="ARBA" id="ARBA00005362"/>
    </source>
</evidence>
<comment type="caution">
    <text evidence="9">The sequence shown here is derived from an EMBL/GenBank/DDBJ whole genome shotgun (WGS) entry which is preliminary data.</text>
</comment>
<evidence type="ECO:0000313" key="10">
    <source>
        <dbReference type="Proteomes" id="UP000321525"/>
    </source>
</evidence>
<evidence type="ECO:0000256" key="1">
    <source>
        <dbReference type="ARBA" id="ARBA00004236"/>
    </source>
</evidence>
<dbReference type="RefSeq" id="WP_146800039.1">
    <property type="nucleotide sequence ID" value="NZ_VOLP01000018.1"/>
</dbReference>
<evidence type="ECO:0000313" key="8">
    <source>
        <dbReference type="EMBL" id="TWX57481.1"/>
    </source>
</evidence>
<evidence type="ECO:0000313" key="11">
    <source>
        <dbReference type="Proteomes" id="UP000321917"/>
    </source>
</evidence>
<evidence type="ECO:0000313" key="9">
    <source>
        <dbReference type="EMBL" id="TWX66984.1"/>
    </source>
</evidence>